<dbReference type="PANTHER" id="PTHR47784:SF5">
    <property type="entry name" value="STEROL UPTAKE CONTROL PROTEIN 2"/>
    <property type="match status" value="1"/>
</dbReference>
<gene>
    <name evidence="4" type="ORF">CC84DRAFT_1163968</name>
</gene>
<evidence type="ECO:0000256" key="1">
    <source>
        <dbReference type="ARBA" id="ARBA00023242"/>
    </source>
</evidence>
<dbReference type="OrthoDB" id="5386330at2759"/>
<evidence type="ECO:0000313" key="5">
    <source>
        <dbReference type="Proteomes" id="UP000077069"/>
    </source>
</evidence>
<reference evidence="4 5" key="1">
    <citation type="submission" date="2016-05" db="EMBL/GenBank/DDBJ databases">
        <title>Comparative analysis of secretome profiles of manganese(II)-oxidizing ascomycete fungi.</title>
        <authorList>
            <consortium name="DOE Joint Genome Institute"/>
            <person name="Zeiner C.A."/>
            <person name="Purvine S.O."/>
            <person name="Zink E.M."/>
            <person name="Wu S."/>
            <person name="Pasa-Tolic L."/>
            <person name="Chaput D.L."/>
            <person name="Haridas S."/>
            <person name="Grigoriev I.V."/>
            <person name="Santelli C.M."/>
            <person name="Hansel C.M."/>
        </authorList>
    </citation>
    <scope>NUCLEOTIDE SEQUENCE [LARGE SCALE GENOMIC DNA]</scope>
    <source>
        <strain evidence="4 5">AP3s5-JAC2a</strain>
    </source>
</reference>
<dbReference type="PROSITE" id="PS50048">
    <property type="entry name" value="ZN2_CY6_FUNGAL_2"/>
    <property type="match status" value="1"/>
</dbReference>
<dbReference type="AlphaFoldDB" id="A0A177CCP2"/>
<dbReference type="PROSITE" id="PS00463">
    <property type="entry name" value="ZN2_CY6_FUNGAL_1"/>
    <property type="match status" value="1"/>
</dbReference>
<name>A0A177CCP2_9PLEO</name>
<dbReference type="InterPro" id="IPR001138">
    <property type="entry name" value="Zn2Cys6_DnaBD"/>
</dbReference>
<dbReference type="InterPro" id="IPR053157">
    <property type="entry name" value="Sterol_Uptake_Regulator"/>
</dbReference>
<protein>
    <recommendedName>
        <fullName evidence="3">Zn(2)-C6 fungal-type domain-containing protein</fullName>
    </recommendedName>
</protein>
<dbReference type="CDD" id="cd00067">
    <property type="entry name" value="GAL4"/>
    <property type="match status" value="1"/>
</dbReference>
<dbReference type="Pfam" id="PF00172">
    <property type="entry name" value="Zn_clus"/>
    <property type="match status" value="1"/>
</dbReference>
<feature type="compositionally biased region" description="Polar residues" evidence="2">
    <location>
        <begin position="72"/>
        <end position="82"/>
    </location>
</feature>
<accession>A0A177CCP2</accession>
<keyword evidence="5" id="KW-1185">Reference proteome</keyword>
<feature type="domain" description="Zn(2)-C6 fungal-type" evidence="3">
    <location>
        <begin position="22"/>
        <end position="52"/>
    </location>
</feature>
<dbReference type="InParanoid" id="A0A177CCP2"/>
<dbReference type="SMART" id="SM00066">
    <property type="entry name" value="GAL4"/>
    <property type="match status" value="1"/>
</dbReference>
<dbReference type="STRING" id="1460663.A0A177CCP2"/>
<dbReference type="PANTHER" id="PTHR47784">
    <property type="entry name" value="STEROL UPTAKE CONTROL PROTEIN 2"/>
    <property type="match status" value="1"/>
</dbReference>
<dbReference type="Gene3D" id="4.10.240.10">
    <property type="entry name" value="Zn(2)-C6 fungal-type DNA-binding domain"/>
    <property type="match status" value="1"/>
</dbReference>
<dbReference type="SUPFAM" id="SSF57701">
    <property type="entry name" value="Zn2/Cys6 DNA-binding domain"/>
    <property type="match status" value="1"/>
</dbReference>
<feature type="region of interest" description="Disordered" evidence="2">
    <location>
        <begin position="61"/>
        <end position="83"/>
    </location>
</feature>
<dbReference type="RefSeq" id="XP_018035789.1">
    <property type="nucleotide sequence ID" value="XM_018178377.1"/>
</dbReference>
<sequence>MSSTSAEGKVYKKRPHRKVKSGCHICKRRKIKCDELKPQCSNCHRYASECVYPAPSDSERLRPSMSPVAHSPESNGEESYSSGHDLPMRDLALMHQWSVATCYGFGDGFVDDADPWREQVPIIAQQFPFLMRGILALSALHLSKDTSDPNMRIRYLRTAAYHQDLAIPEYRSTLLDVTKENVVAVMIFSAILTIYSFAAPKDAGRSFAEGPPEWIFLHRGVGDMPSHWQSWLEHSFFERQLHRRRLQPVDTSLNPEDYRLHCLESLIASLPLEEANDIPAYEGALYWLRQAYAHTYNPVSMLGGKYALLFWIERVPQGYIDLLSLQRPCAMVLLANAAVLLKRASHFWYLDGFAEHIITEAKQIMGLEYWAWLEYPTQACGMVER</sequence>
<evidence type="ECO:0000259" key="3">
    <source>
        <dbReference type="PROSITE" id="PS50048"/>
    </source>
</evidence>
<dbReference type="GO" id="GO:0001228">
    <property type="term" value="F:DNA-binding transcription activator activity, RNA polymerase II-specific"/>
    <property type="evidence" value="ECO:0007669"/>
    <property type="project" value="TreeGrafter"/>
</dbReference>
<dbReference type="InterPro" id="IPR036864">
    <property type="entry name" value="Zn2-C6_fun-type_DNA-bd_sf"/>
</dbReference>
<evidence type="ECO:0000313" key="4">
    <source>
        <dbReference type="EMBL" id="OAG05424.1"/>
    </source>
</evidence>
<evidence type="ECO:0000256" key="2">
    <source>
        <dbReference type="SAM" id="MobiDB-lite"/>
    </source>
</evidence>
<dbReference type="GeneID" id="28761863"/>
<keyword evidence="1" id="KW-0539">Nucleus</keyword>
<dbReference type="GO" id="GO:0008270">
    <property type="term" value="F:zinc ion binding"/>
    <property type="evidence" value="ECO:0007669"/>
    <property type="project" value="InterPro"/>
</dbReference>
<organism evidence="4 5">
    <name type="scientific">Paraphaeosphaeria sporulosa</name>
    <dbReference type="NCBI Taxonomy" id="1460663"/>
    <lineage>
        <taxon>Eukaryota</taxon>
        <taxon>Fungi</taxon>
        <taxon>Dikarya</taxon>
        <taxon>Ascomycota</taxon>
        <taxon>Pezizomycotina</taxon>
        <taxon>Dothideomycetes</taxon>
        <taxon>Pleosporomycetidae</taxon>
        <taxon>Pleosporales</taxon>
        <taxon>Massarineae</taxon>
        <taxon>Didymosphaeriaceae</taxon>
        <taxon>Paraphaeosphaeria</taxon>
    </lineage>
</organism>
<dbReference type="EMBL" id="KV441552">
    <property type="protein sequence ID" value="OAG05424.1"/>
    <property type="molecule type" value="Genomic_DNA"/>
</dbReference>
<dbReference type="Proteomes" id="UP000077069">
    <property type="component" value="Unassembled WGS sequence"/>
</dbReference>
<proteinExistence type="predicted"/>